<dbReference type="Gene3D" id="1.10.260.40">
    <property type="entry name" value="lambda repressor-like DNA-binding domains"/>
    <property type="match status" value="1"/>
</dbReference>
<gene>
    <name evidence="6" type="ORF">KL86DES1_22168</name>
</gene>
<keyword evidence="2" id="KW-0805">Transcription regulation</keyword>
<dbReference type="SMART" id="SM00354">
    <property type="entry name" value="HTH_LACI"/>
    <property type="match status" value="1"/>
</dbReference>
<dbReference type="EMBL" id="FMJC01000002">
    <property type="protein sequence ID" value="SCM74812.1"/>
    <property type="molecule type" value="Genomic_DNA"/>
</dbReference>
<dbReference type="Pfam" id="PF13377">
    <property type="entry name" value="Peripla_BP_3"/>
    <property type="match status" value="1"/>
</dbReference>
<feature type="domain" description="HTH lacI-type" evidence="5">
    <location>
        <begin position="14"/>
        <end position="70"/>
    </location>
</feature>
<dbReference type="InterPro" id="IPR046335">
    <property type="entry name" value="LacI/GalR-like_sensor"/>
</dbReference>
<dbReference type="CDD" id="cd01392">
    <property type="entry name" value="HTH_LacI"/>
    <property type="match status" value="1"/>
</dbReference>
<keyword evidence="3" id="KW-0238">DNA-binding</keyword>
<proteinExistence type="predicted"/>
<dbReference type="PROSITE" id="PS50932">
    <property type="entry name" value="HTH_LACI_2"/>
    <property type="match status" value="1"/>
</dbReference>
<dbReference type="SUPFAM" id="SSF47413">
    <property type="entry name" value="lambda repressor-like DNA-binding domains"/>
    <property type="match status" value="1"/>
</dbReference>
<dbReference type="PROSITE" id="PS00356">
    <property type="entry name" value="HTH_LACI_1"/>
    <property type="match status" value="1"/>
</dbReference>
<accession>A0A212LB60</accession>
<dbReference type="Pfam" id="PF00356">
    <property type="entry name" value="LacI"/>
    <property type="match status" value="1"/>
</dbReference>
<keyword evidence="4" id="KW-0804">Transcription</keyword>
<evidence type="ECO:0000313" key="6">
    <source>
        <dbReference type="EMBL" id="SCM74812.1"/>
    </source>
</evidence>
<reference evidence="6" key="1">
    <citation type="submission" date="2016-08" db="EMBL/GenBank/DDBJ databases">
        <authorList>
            <person name="Seilhamer J.J."/>
        </authorList>
    </citation>
    <scope>NUCLEOTIDE SEQUENCE</scope>
    <source>
        <strain evidence="6">86-1</strain>
    </source>
</reference>
<evidence type="ECO:0000259" key="5">
    <source>
        <dbReference type="PROSITE" id="PS50932"/>
    </source>
</evidence>
<evidence type="ECO:0000256" key="1">
    <source>
        <dbReference type="ARBA" id="ARBA00022491"/>
    </source>
</evidence>
<dbReference type="GO" id="GO:0000976">
    <property type="term" value="F:transcription cis-regulatory region binding"/>
    <property type="evidence" value="ECO:0007669"/>
    <property type="project" value="TreeGrafter"/>
</dbReference>
<dbReference type="InterPro" id="IPR028082">
    <property type="entry name" value="Peripla_BP_I"/>
</dbReference>
<dbReference type="PANTHER" id="PTHR30146:SF148">
    <property type="entry name" value="HTH-TYPE TRANSCRIPTIONAL REPRESSOR PURR-RELATED"/>
    <property type="match status" value="1"/>
</dbReference>
<dbReference type="PRINTS" id="PR00036">
    <property type="entry name" value="HTHLACI"/>
</dbReference>
<dbReference type="RefSeq" id="WP_179981338.1">
    <property type="nucleotide sequence ID" value="NZ_LT608333.1"/>
</dbReference>
<dbReference type="PANTHER" id="PTHR30146">
    <property type="entry name" value="LACI-RELATED TRANSCRIPTIONAL REPRESSOR"/>
    <property type="match status" value="1"/>
</dbReference>
<keyword evidence="1" id="KW-0678">Repressor</keyword>
<evidence type="ECO:0000256" key="2">
    <source>
        <dbReference type="ARBA" id="ARBA00023015"/>
    </source>
</evidence>
<dbReference type="AlphaFoldDB" id="A0A212LB60"/>
<organism evidence="6">
    <name type="scientific">uncultured Desulfovibrio sp</name>
    <dbReference type="NCBI Taxonomy" id="167968"/>
    <lineage>
        <taxon>Bacteria</taxon>
        <taxon>Pseudomonadati</taxon>
        <taxon>Thermodesulfobacteriota</taxon>
        <taxon>Desulfovibrionia</taxon>
        <taxon>Desulfovibrionales</taxon>
        <taxon>Desulfovibrionaceae</taxon>
        <taxon>Desulfovibrio</taxon>
        <taxon>environmental samples</taxon>
    </lineage>
</organism>
<dbReference type="Gene3D" id="3.40.50.2300">
    <property type="match status" value="2"/>
</dbReference>
<evidence type="ECO:0000256" key="3">
    <source>
        <dbReference type="ARBA" id="ARBA00023125"/>
    </source>
</evidence>
<dbReference type="CDD" id="cd06267">
    <property type="entry name" value="PBP1_LacI_sugar_binding-like"/>
    <property type="match status" value="1"/>
</dbReference>
<dbReference type="GO" id="GO:0003700">
    <property type="term" value="F:DNA-binding transcription factor activity"/>
    <property type="evidence" value="ECO:0007669"/>
    <property type="project" value="TreeGrafter"/>
</dbReference>
<dbReference type="InterPro" id="IPR010982">
    <property type="entry name" value="Lambda_DNA-bd_dom_sf"/>
</dbReference>
<sequence>MTLDGENPRIAKKTTLKDVARMAGVSSATVSMILNGREGVSFAEETVKGVMAAAAKLNYGRERRAKAVIEGGPVILVVVPNVTNPYYATIIQAVQQAAAEKNYTTCISTTYRSLESELAAVQLAQSTGMAGIIFTMLAHPDEVLSRVGSKVPIVVMGDRRVDLSVDTVELNNYDAGSLIARHMCELGHKHMAYISTTLDSCNSIRMQRLKGLQNTISHLCPEGTLLVKSRTITPKVELDNLLIEYSVGHELAQGCFEDKKITAFIAVNDMVAYGVMDAVLEAGFSIPGDYSVCGFDNLLPSQFDKVALTTVEHYIQDKGHNALDLLHARISGQISSRNITRVEISHKLIVRSSTGLPRTRPV</sequence>
<protein>
    <submittedName>
        <fullName evidence="6">Transcriptional regulator, LacI family</fullName>
    </submittedName>
</protein>
<evidence type="ECO:0000256" key="4">
    <source>
        <dbReference type="ARBA" id="ARBA00023163"/>
    </source>
</evidence>
<dbReference type="InterPro" id="IPR000843">
    <property type="entry name" value="HTH_LacI"/>
</dbReference>
<name>A0A212LB60_9BACT</name>
<dbReference type="SUPFAM" id="SSF53822">
    <property type="entry name" value="Periplasmic binding protein-like I"/>
    <property type="match status" value="1"/>
</dbReference>